<dbReference type="GO" id="GO:0050660">
    <property type="term" value="F:flavin adenine dinucleotide binding"/>
    <property type="evidence" value="ECO:0007669"/>
    <property type="project" value="TreeGrafter"/>
</dbReference>
<dbReference type="InterPro" id="IPR036188">
    <property type="entry name" value="FAD/NAD-bd_sf"/>
</dbReference>
<gene>
    <name evidence="1" type="ORF">DFP88_10550</name>
</gene>
<dbReference type="RefSeq" id="WP_181418650.1">
    <property type="nucleotide sequence ID" value="NZ_QJTE01000005.1"/>
</dbReference>
<name>A0A318STM5_9RHOB</name>
<dbReference type="PANTHER" id="PTHR21197:SF0">
    <property type="entry name" value="UDP-GALACTOPYRANOSE MUTASE"/>
    <property type="match status" value="1"/>
</dbReference>
<proteinExistence type="predicted"/>
<organism evidence="1 2">
    <name type="scientific">Pseudoroseicyclus aestuarii</name>
    <dbReference type="NCBI Taxonomy" id="1795041"/>
    <lineage>
        <taxon>Bacteria</taxon>
        <taxon>Pseudomonadati</taxon>
        <taxon>Pseudomonadota</taxon>
        <taxon>Alphaproteobacteria</taxon>
        <taxon>Rhodobacterales</taxon>
        <taxon>Paracoccaceae</taxon>
        <taxon>Pseudoroseicyclus</taxon>
    </lineage>
</organism>
<evidence type="ECO:0000313" key="1">
    <source>
        <dbReference type="EMBL" id="PYE82210.1"/>
    </source>
</evidence>
<dbReference type="Gene3D" id="3.50.50.60">
    <property type="entry name" value="FAD/NAD(P)-binding domain"/>
    <property type="match status" value="1"/>
</dbReference>
<dbReference type="PANTHER" id="PTHR21197">
    <property type="entry name" value="UDP-GALACTOPYRANOSE MUTASE"/>
    <property type="match status" value="1"/>
</dbReference>
<reference evidence="1 2" key="1">
    <citation type="submission" date="2018-06" db="EMBL/GenBank/DDBJ databases">
        <title>Genomic Encyclopedia of Type Strains, Phase III (KMG-III): the genomes of soil and plant-associated and newly described type strains.</title>
        <authorList>
            <person name="Whitman W."/>
        </authorList>
    </citation>
    <scope>NUCLEOTIDE SEQUENCE [LARGE SCALE GENOMIC DNA]</scope>
    <source>
        <strain evidence="1 2">CECT 9025</strain>
    </source>
</reference>
<evidence type="ECO:0000313" key="2">
    <source>
        <dbReference type="Proteomes" id="UP000248311"/>
    </source>
</evidence>
<dbReference type="Proteomes" id="UP000248311">
    <property type="component" value="Unassembled WGS sequence"/>
</dbReference>
<dbReference type="EMBL" id="QJTE01000005">
    <property type="protein sequence ID" value="PYE82210.1"/>
    <property type="molecule type" value="Genomic_DNA"/>
</dbReference>
<comment type="caution">
    <text evidence="1">The sequence shown here is derived from an EMBL/GenBank/DDBJ whole genome shotgun (WGS) entry which is preliminary data.</text>
</comment>
<keyword evidence="2" id="KW-1185">Reference proteome</keyword>
<dbReference type="AlphaFoldDB" id="A0A318STM5"/>
<accession>A0A318STM5</accession>
<dbReference type="GO" id="GO:0005829">
    <property type="term" value="C:cytosol"/>
    <property type="evidence" value="ECO:0007669"/>
    <property type="project" value="TreeGrafter"/>
</dbReference>
<dbReference type="GO" id="GO:0008767">
    <property type="term" value="F:UDP-galactopyranose mutase activity"/>
    <property type="evidence" value="ECO:0007669"/>
    <property type="project" value="TreeGrafter"/>
</dbReference>
<protein>
    <submittedName>
        <fullName evidence="1">Uncharacterized protein</fullName>
    </submittedName>
</protein>
<sequence length="173" mass="18890">MGESGGAQTRHEACGGAGEQVSSTMALRDLIWAFDPPPPAAVLEAAENLSYRDFLIVTQGLDHPDPFPDNWIYIHSLKVKVGRIQNFRARSPEMLPDEGTASIGMEYFCQEGDGLWAMPAARNTLGQDHDVWTVNVERAYHEEFQRAEGSEAEGTAPVAVCPFVARSRGSRGA</sequence>